<name>A0A7W7DAD6_9ACTN</name>
<dbReference type="Proteomes" id="UP000542210">
    <property type="component" value="Unassembled WGS sequence"/>
</dbReference>
<proteinExistence type="predicted"/>
<comment type="caution">
    <text evidence="1">The sequence shown here is derived from an EMBL/GenBank/DDBJ whole genome shotgun (WGS) entry which is preliminary data.</text>
</comment>
<gene>
    <name evidence="1" type="ORF">BJ982_004756</name>
</gene>
<dbReference type="RefSeq" id="WP_184883494.1">
    <property type="nucleotide sequence ID" value="NZ_BOOV01000043.1"/>
</dbReference>
<evidence type="ECO:0000313" key="2">
    <source>
        <dbReference type="Proteomes" id="UP000542210"/>
    </source>
</evidence>
<organism evidence="1 2">
    <name type="scientific">Sphaerisporangium siamense</name>
    <dbReference type="NCBI Taxonomy" id="795645"/>
    <lineage>
        <taxon>Bacteria</taxon>
        <taxon>Bacillati</taxon>
        <taxon>Actinomycetota</taxon>
        <taxon>Actinomycetes</taxon>
        <taxon>Streptosporangiales</taxon>
        <taxon>Streptosporangiaceae</taxon>
        <taxon>Sphaerisporangium</taxon>
    </lineage>
</organism>
<evidence type="ECO:0000313" key="1">
    <source>
        <dbReference type="EMBL" id="MBB4703212.1"/>
    </source>
</evidence>
<keyword evidence="2" id="KW-1185">Reference proteome</keyword>
<protein>
    <submittedName>
        <fullName evidence="1">Uncharacterized protein</fullName>
    </submittedName>
</protein>
<accession>A0A7W7DAD6</accession>
<sequence length="95" mass="10294">MKTVTPEAPASAERHPERGARLIDRSRFAALFRDGARTRALDALRVHQNSDGGLGNALEPDLRGPGTQPLPVEVAFRVFDELDAFGDPTAHYDAA</sequence>
<dbReference type="EMBL" id="JACHND010000001">
    <property type="protein sequence ID" value="MBB4703212.1"/>
    <property type="molecule type" value="Genomic_DNA"/>
</dbReference>
<reference evidence="1 2" key="1">
    <citation type="submission" date="2020-08" db="EMBL/GenBank/DDBJ databases">
        <title>Sequencing the genomes of 1000 actinobacteria strains.</title>
        <authorList>
            <person name="Klenk H.-P."/>
        </authorList>
    </citation>
    <scope>NUCLEOTIDE SEQUENCE [LARGE SCALE GENOMIC DNA]</scope>
    <source>
        <strain evidence="1 2">DSM 45784</strain>
    </source>
</reference>
<dbReference type="AlphaFoldDB" id="A0A7W7DAD6"/>